<dbReference type="PROSITE" id="PS50106">
    <property type="entry name" value="PDZ"/>
    <property type="match status" value="1"/>
</dbReference>
<dbReference type="Gene3D" id="2.40.10.120">
    <property type="match status" value="1"/>
</dbReference>
<organism evidence="6 7">
    <name type="scientific">Gordonia humi</name>
    <dbReference type="NCBI Taxonomy" id="686429"/>
    <lineage>
        <taxon>Bacteria</taxon>
        <taxon>Bacillati</taxon>
        <taxon>Actinomycetota</taxon>
        <taxon>Actinomycetes</taxon>
        <taxon>Mycobacteriales</taxon>
        <taxon>Gordoniaceae</taxon>
        <taxon>Gordonia</taxon>
    </lineage>
</organism>
<dbReference type="Pfam" id="PF13180">
    <property type="entry name" value="PDZ_2"/>
    <property type="match status" value="1"/>
</dbReference>
<dbReference type="InterPro" id="IPR001478">
    <property type="entry name" value="PDZ"/>
</dbReference>
<protein>
    <submittedName>
        <fullName evidence="6">S1-C subfamily serine protease</fullName>
    </submittedName>
</protein>
<keyword evidence="1 6" id="KW-0645">Protease</keyword>
<dbReference type="SUPFAM" id="SSF50494">
    <property type="entry name" value="Trypsin-like serine proteases"/>
    <property type="match status" value="1"/>
</dbReference>
<sequence>MTDPTPDSQDEAVFGRPDGVTGSFAGAPSPGRPAPTVAAPDPVLAEAFGKPEGVSETLQRDPLAQKPDETVVEPADPWRDPESGVALAGPALTEQSAPTPVDPGPKLGVRDLLTGRRVHWWALMSLAIVAILVGVAGGLIGRWTAEVATPLNSNSVKLNVDDSGDDGDGTRVTKVADAMEQAVVTIEVRTAGGGETGSGFVIDKSGYIATNNHVVSMAANDRSAKTEVVFADRTRVPARLVGRDPKTDLAVIKVDDVQNLTVSKLGDSSKVEIGEDVVAFGAPLGLSKTVTTGIVSAVDRPVPLRPDATSDTDAVINAIQTDAAINPGNSGGPLVDSQARVIGVNTAIQSATGGSVGLGFAIPINEARPVFERLISGGKMTHPTIGLTTATVRNDRVFGAQVRDVADGSAAARAGLREGDVITKFNGRDIEGADELTVAVRTSKIDEAVKFTYWREGRTFDGSITPVSD</sequence>
<proteinExistence type="predicted"/>
<dbReference type="GO" id="GO:0006508">
    <property type="term" value="P:proteolysis"/>
    <property type="evidence" value="ECO:0007669"/>
    <property type="project" value="UniProtKB-KW"/>
</dbReference>
<keyword evidence="4" id="KW-0812">Transmembrane</keyword>
<feature type="domain" description="PDZ" evidence="5">
    <location>
        <begin position="374"/>
        <end position="432"/>
    </location>
</feature>
<accession>A0A840EVQ9</accession>
<evidence type="ECO:0000313" key="6">
    <source>
        <dbReference type="EMBL" id="MBB4135762.1"/>
    </source>
</evidence>
<evidence type="ECO:0000256" key="3">
    <source>
        <dbReference type="SAM" id="MobiDB-lite"/>
    </source>
</evidence>
<keyword evidence="2" id="KW-0378">Hydrolase</keyword>
<dbReference type="InterPro" id="IPR036034">
    <property type="entry name" value="PDZ_sf"/>
</dbReference>
<comment type="caution">
    <text evidence="6">The sequence shown here is derived from an EMBL/GenBank/DDBJ whole genome shotgun (WGS) entry which is preliminary data.</text>
</comment>
<evidence type="ECO:0000259" key="5">
    <source>
        <dbReference type="PROSITE" id="PS50106"/>
    </source>
</evidence>
<dbReference type="Proteomes" id="UP000551501">
    <property type="component" value="Unassembled WGS sequence"/>
</dbReference>
<dbReference type="InterPro" id="IPR001940">
    <property type="entry name" value="Peptidase_S1C"/>
</dbReference>
<evidence type="ECO:0000256" key="4">
    <source>
        <dbReference type="SAM" id="Phobius"/>
    </source>
</evidence>
<dbReference type="Pfam" id="PF13365">
    <property type="entry name" value="Trypsin_2"/>
    <property type="match status" value="1"/>
</dbReference>
<feature type="region of interest" description="Disordered" evidence="3">
    <location>
        <begin position="1"/>
        <end position="85"/>
    </location>
</feature>
<dbReference type="PANTHER" id="PTHR43343">
    <property type="entry name" value="PEPTIDASE S12"/>
    <property type="match status" value="1"/>
</dbReference>
<dbReference type="GO" id="GO:0004252">
    <property type="term" value="F:serine-type endopeptidase activity"/>
    <property type="evidence" value="ECO:0007669"/>
    <property type="project" value="InterPro"/>
</dbReference>
<evidence type="ECO:0000256" key="1">
    <source>
        <dbReference type="ARBA" id="ARBA00022670"/>
    </source>
</evidence>
<gene>
    <name evidence="6" type="ORF">BKA16_002314</name>
</gene>
<name>A0A840EVQ9_9ACTN</name>
<dbReference type="PRINTS" id="PR00834">
    <property type="entry name" value="PROTEASES2C"/>
</dbReference>
<dbReference type="InterPro" id="IPR051201">
    <property type="entry name" value="Chloro_Bact_Ser_Proteases"/>
</dbReference>
<reference evidence="6 7" key="1">
    <citation type="submission" date="2020-08" db="EMBL/GenBank/DDBJ databases">
        <title>Sequencing the genomes of 1000 actinobacteria strains.</title>
        <authorList>
            <person name="Klenk H.-P."/>
        </authorList>
    </citation>
    <scope>NUCLEOTIDE SEQUENCE [LARGE SCALE GENOMIC DNA]</scope>
    <source>
        <strain evidence="6 7">DSM 45298</strain>
    </source>
</reference>
<feature type="transmembrane region" description="Helical" evidence="4">
    <location>
        <begin position="120"/>
        <end position="143"/>
    </location>
</feature>
<evidence type="ECO:0000256" key="2">
    <source>
        <dbReference type="ARBA" id="ARBA00022801"/>
    </source>
</evidence>
<keyword evidence="4" id="KW-1133">Transmembrane helix</keyword>
<dbReference type="Gene3D" id="2.30.42.10">
    <property type="match status" value="1"/>
</dbReference>
<dbReference type="InterPro" id="IPR009003">
    <property type="entry name" value="Peptidase_S1_PA"/>
</dbReference>
<keyword evidence="7" id="KW-1185">Reference proteome</keyword>
<dbReference type="EMBL" id="JACIFP010000001">
    <property type="protein sequence ID" value="MBB4135762.1"/>
    <property type="molecule type" value="Genomic_DNA"/>
</dbReference>
<dbReference type="AlphaFoldDB" id="A0A840EVQ9"/>
<evidence type="ECO:0000313" key="7">
    <source>
        <dbReference type="Proteomes" id="UP000551501"/>
    </source>
</evidence>
<dbReference type="PANTHER" id="PTHR43343:SF3">
    <property type="entry name" value="PROTEASE DO-LIKE 8, CHLOROPLASTIC"/>
    <property type="match status" value="1"/>
</dbReference>
<keyword evidence="4" id="KW-0472">Membrane</keyword>
<dbReference type="SMART" id="SM00228">
    <property type="entry name" value="PDZ"/>
    <property type="match status" value="1"/>
</dbReference>
<dbReference type="RefSeq" id="WP_183370783.1">
    <property type="nucleotide sequence ID" value="NZ_BAABHL010000124.1"/>
</dbReference>
<dbReference type="SUPFAM" id="SSF50156">
    <property type="entry name" value="PDZ domain-like"/>
    <property type="match status" value="1"/>
</dbReference>